<keyword evidence="3" id="KW-1185">Reference proteome</keyword>
<keyword evidence="1" id="KW-0472">Membrane</keyword>
<protein>
    <submittedName>
        <fullName evidence="2">Uncharacterized protein</fullName>
    </submittedName>
</protein>
<evidence type="ECO:0000256" key="1">
    <source>
        <dbReference type="SAM" id="Phobius"/>
    </source>
</evidence>
<keyword evidence="2" id="KW-0614">Plasmid</keyword>
<dbReference type="HOGENOM" id="CLU_132169_1_0_11"/>
<reference evidence="2 3" key="1">
    <citation type="submission" date="2012-06" db="EMBL/GenBank/DDBJ databases">
        <title>Complete sequence of plasmid 2 of Mycobacterium chubuense NBB4.</title>
        <authorList>
            <consortium name="US DOE Joint Genome Institute"/>
            <person name="Lucas S."/>
            <person name="Han J."/>
            <person name="Lapidus A."/>
            <person name="Cheng J.-F."/>
            <person name="Goodwin L."/>
            <person name="Pitluck S."/>
            <person name="Peters L."/>
            <person name="Mikhailova N."/>
            <person name="Teshima H."/>
            <person name="Detter J.C."/>
            <person name="Han C."/>
            <person name="Tapia R."/>
            <person name="Land M."/>
            <person name="Hauser L."/>
            <person name="Kyrpides N."/>
            <person name="Ivanova N."/>
            <person name="Pagani I."/>
            <person name="Mattes T."/>
            <person name="Holmes A."/>
            <person name="Rutledge P."/>
            <person name="Paulsen I."/>
            <person name="Coleman N."/>
            <person name="Woyke T."/>
        </authorList>
    </citation>
    <scope>NUCLEOTIDE SEQUENCE [LARGE SCALE GENOMIC DNA]</scope>
    <source>
        <strain evidence="2 3">NBB4</strain>
        <plasmid evidence="2 3">pMYCCH.02</plasmid>
    </source>
</reference>
<dbReference type="Proteomes" id="UP000006057">
    <property type="component" value="Plasmid pMYCCH.02"/>
</dbReference>
<feature type="transmembrane region" description="Helical" evidence="1">
    <location>
        <begin position="118"/>
        <end position="137"/>
    </location>
</feature>
<dbReference type="RefSeq" id="WP_014805905.1">
    <property type="nucleotide sequence ID" value="NC_018023.1"/>
</dbReference>
<geneLocation type="plasmid" evidence="2 3">
    <name>pMYCCH.02</name>
</geneLocation>
<dbReference type="AlphaFoldDB" id="I4BTQ8"/>
<gene>
    <name evidence="2" type="ordered locus">Mycch_6065</name>
</gene>
<proteinExistence type="predicted"/>
<dbReference type="KEGG" id="mcb:Mycch_6065"/>
<organism evidence="2 3">
    <name type="scientific">Mycolicibacterium chubuense (strain NBB4)</name>
    <name type="common">Mycobacterium chubuense</name>
    <dbReference type="NCBI Taxonomy" id="710421"/>
    <lineage>
        <taxon>Bacteria</taxon>
        <taxon>Bacillati</taxon>
        <taxon>Actinomycetota</taxon>
        <taxon>Actinomycetes</taxon>
        <taxon>Mycobacteriales</taxon>
        <taxon>Mycobacteriaceae</taxon>
        <taxon>Mycolicibacterium</taxon>
    </lineage>
</organism>
<feature type="transmembrane region" description="Helical" evidence="1">
    <location>
        <begin position="21"/>
        <end position="43"/>
    </location>
</feature>
<evidence type="ECO:0000313" key="3">
    <source>
        <dbReference type="Proteomes" id="UP000006057"/>
    </source>
</evidence>
<keyword evidence="1" id="KW-1133">Transmembrane helix</keyword>
<dbReference type="PATRIC" id="fig|710421.3.peg.6037"/>
<name>I4BTQ8_MYCCN</name>
<evidence type="ECO:0000313" key="2">
    <source>
        <dbReference type="EMBL" id="AFM20665.1"/>
    </source>
</evidence>
<feature type="transmembrane region" description="Helical" evidence="1">
    <location>
        <begin position="49"/>
        <end position="68"/>
    </location>
</feature>
<accession>I4BTQ8</accession>
<dbReference type="EMBL" id="CP003055">
    <property type="protein sequence ID" value="AFM20665.1"/>
    <property type="molecule type" value="Genomic_DNA"/>
</dbReference>
<keyword evidence="1" id="KW-0812">Transmembrane</keyword>
<sequence precursor="true">MSQSEQSPIRTRMFARAFGPFFLLVPSIIAVRASSQMAVLFHTFANDPMWQWVLGAILLLWGSVIIAFHQYWRSVAAVVVSLLGWFLTIRGVLILAVPHVYNAAGNVLEQGAIPVVRAIFGGLALVGLYLTYVGWVAKPSQAQSSGPAQRQDPPYATGS</sequence>
<feature type="transmembrane region" description="Helical" evidence="1">
    <location>
        <begin position="75"/>
        <end position="98"/>
    </location>
</feature>